<keyword evidence="4" id="KW-1185">Reference proteome</keyword>
<dbReference type="Gene3D" id="3.40.50.300">
    <property type="entry name" value="P-loop containing nucleotide triphosphate hydrolases"/>
    <property type="match status" value="1"/>
</dbReference>
<proteinExistence type="predicted"/>
<comment type="caution">
    <text evidence="3">The sequence shown here is derived from an EMBL/GenBank/DDBJ whole genome shotgun (WGS) entry which is preliminary data.</text>
</comment>
<gene>
    <name evidence="3" type="ORF">QCA50_019536</name>
</gene>
<evidence type="ECO:0000313" key="4">
    <source>
        <dbReference type="Proteomes" id="UP001385951"/>
    </source>
</evidence>
<dbReference type="SUPFAM" id="SSF52540">
    <property type="entry name" value="P-loop containing nucleoside triphosphate hydrolases"/>
    <property type="match status" value="1"/>
</dbReference>
<accession>A0AAW0FLF9</accession>
<dbReference type="InterPro" id="IPR027417">
    <property type="entry name" value="P-loop_NTPase"/>
</dbReference>
<dbReference type="Pfam" id="PF24883">
    <property type="entry name" value="NPHP3_N"/>
    <property type="match status" value="1"/>
</dbReference>
<organism evidence="3 4">
    <name type="scientific">Cerrena zonata</name>
    <dbReference type="NCBI Taxonomy" id="2478898"/>
    <lineage>
        <taxon>Eukaryota</taxon>
        <taxon>Fungi</taxon>
        <taxon>Dikarya</taxon>
        <taxon>Basidiomycota</taxon>
        <taxon>Agaricomycotina</taxon>
        <taxon>Agaricomycetes</taxon>
        <taxon>Polyporales</taxon>
        <taxon>Cerrenaceae</taxon>
        <taxon>Cerrena</taxon>
    </lineage>
</organism>
<dbReference type="InterPro" id="IPR007111">
    <property type="entry name" value="NACHT_NTPase"/>
</dbReference>
<protein>
    <recommendedName>
        <fullName evidence="2">NACHT domain-containing protein</fullName>
    </recommendedName>
</protein>
<dbReference type="PROSITE" id="PS50837">
    <property type="entry name" value="NACHT"/>
    <property type="match status" value="1"/>
</dbReference>
<reference evidence="3 4" key="1">
    <citation type="submission" date="2022-09" db="EMBL/GenBank/DDBJ databases">
        <authorList>
            <person name="Palmer J.M."/>
        </authorList>
    </citation>
    <scope>NUCLEOTIDE SEQUENCE [LARGE SCALE GENOMIC DNA]</scope>
    <source>
        <strain evidence="3 4">DSM 7382</strain>
    </source>
</reference>
<name>A0AAW0FLF9_9APHY</name>
<dbReference type="Proteomes" id="UP001385951">
    <property type="component" value="Unassembled WGS sequence"/>
</dbReference>
<dbReference type="EMBL" id="JASBNA010000087">
    <property type="protein sequence ID" value="KAK7677530.1"/>
    <property type="molecule type" value="Genomic_DNA"/>
</dbReference>
<evidence type="ECO:0000259" key="2">
    <source>
        <dbReference type="PROSITE" id="PS50837"/>
    </source>
</evidence>
<evidence type="ECO:0000313" key="3">
    <source>
        <dbReference type="EMBL" id="KAK7677530.1"/>
    </source>
</evidence>
<dbReference type="PANTHER" id="PTHR10039">
    <property type="entry name" value="AMELOGENIN"/>
    <property type="match status" value="1"/>
</dbReference>
<sequence>MRQPFKNIQKAPKQVDSLRDALLEVMDDDQKRRWSLDFQDVAVQEIDESIQRVRNTLGKAGLTPSALEKHVGVVASVFKRLDLLVSVGAEASGTPAAFAWGAIKVAITALIELASVRKEVMEATVDGIGCIVEHLPRILEHASSVPGGRSSLADRAVDLAFREIIDFLVAVASYFSQRKIKQIMFSSELVSQIKSAKATLIEKFRNVHFEMCAAEFKKANQYREDAQYHELLRVLNAVNVGEDLFSRDSYRMDGTCSWTKTHPQIANWLSSGYDDLSDRRLWLHGGPGTGKSTVAAYLIHDTQDHQSDDEIVIYFFCNYHDTTKRSILLIICTLITQLMESKTVYRPVVQRMMDHVLSKGSNWKFGVIEMGKRFIELLGCYTKARIIIDALEECPDDDAKALISLVDNALVSHPQLKVLLVSRPEQHVREHLKDWTHVEIGGESTTQDDIQSYVAEEVARMVKEVPHLRHRQEAHRLQFLEATGSMFLFARLAIQNIIDHKHFSPRDVDKLLQTLPQGLHAIYEQYLENLIRRNDDHKNKIGRRVLQWLVCSEEPVSLELLSVVLAFEGEDDGLDVHQIPHNLKELLNQVLGILVTCRPGEDNVFRNATVMRVHLVHQSLSDFLRGLRSPVSQEKRSSVILPLCKSMQAGHFHLLSECTKALCSMTSRPMYLDYLDATDLRRGERPKIERLKCPEARRGDVMYGTLETHHGERGQRKYWRRWEPQWYLVQLQDLNRTWRAREAREQQAIKGLADLKNVPQKQQARLESMRRKWEDDLEEVHELQSHQKAERSQLDTILSSREREFIVYSQRNLSRHVVEASTQGFLREWQLGILFLTCISLRDALQAIPMVSSAVQEVASTALMPLPHVIELSTALHSLLMSMQLFSELPLVDNLHMNSSSQGTSVRSNLPSLLERLRQPWTQNLEIPELLFHPVVHEALKSLPSSELRPFAIAAHIISNSRRVETGLFRYDEQHSVAVGTARLIYVLQGAYEGLSRWVVLSLIQLSKDQEHITVLRKMLMGRDFFLSQVVKRAYERPDIRGAEGEVQYVVHDDALPPEKDIPSTTSATSAPSTSLVPTSGSFGLVSSRSAQPEVSSPNIFIRLLRPSIIWLILLSGFTDYLPTSTILLFTLLSLSLPTQYHVDEVGCILAIHRLLRSLPGYRSSLPLLLLTTTNIPLWILPPMIRPFLDIHDEESKSSVPTSSSSLWSITYNGDLCVRFPSQHGPQFGIMHTKALVERLVGIFALIARILPNNTEKGIPFWGLALCIVLLPLIWKPFSSLSILSLLFLCLHQRIQTVLDPGQLLRARHLLADTQARSHTLLLEMNTLYEKSRKALVDEYVRWTVLSPDTNTHDLKTN</sequence>
<dbReference type="PANTHER" id="PTHR10039:SF17">
    <property type="entry name" value="FUNGAL STAND N-TERMINAL GOODBYE DOMAIN-CONTAINING PROTEIN-RELATED"/>
    <property type="match status" value="1"/>
</dbReference>
<evidence type="ECO:0000256" key="1">
    <source>
        <dbReference type="ARBA" id="ARBA00022737"/>
    </source>
</evidence>
<dbReference type="InterPro" id="IPR056884">
    <property type="entry name" value="NPHP3-like_N"/>
</dbReference>
<keyword evidence="1" id="KW-0677">Repeat</keyword>
<feature type="domain" description="NACHT" evidence="2">
    <location>
        <begin position="279"/>
        <end position="424"/>
    </location>
</feature>